<dbReference type="PANTHER" id="PTHR12919:SF20">
    <property type="entry name" value="SMALL RIBOSOMAL SUBUNIT PROTEIN BS16M"/>
    <property type="match status" value="1"/>
</dbReference>
<organism evidence="4 5">
    <name type="scientific">Thermosipho japonicus</name>
    <dbReference type="NCBI Taxonomy" id="90323"/>
    <lineage>
        <taxon>Bacteria</taxon>
        <taxon>Thermotogati</taxon>
        <taxon>Thermotogota</taxon>
        <taxon>Thermotogae</taxon>
        <taxon>Thermotogales</taxon>
        <taxon>Fervidobacteriaceae</taxon>
        <taxon>Thermosipho</taxon>
    </lineage>
</organism>
<dbReference type="NCBIfam" id="TIGR00002">
    <property type="entry name" value="S16"/>
    <property type="match status" value="1"/>
</dbReference>
<dbReference type="PROSITE" id="PS00732">
    <property type="entry name" value="RIBOSOMAL_S16"/>
    <property type="match status" value="1"/>
</dbReference>
<dbReference type="GO" id="GO:0006412">
    <property type="term" value="P:translation"/>
    <property type="evidence" value="ECO:0007669"/>
    <property type="project" value="UniProtKB-UniRule"/>
</dbReference>
<sequence>MVRIRLTRMGKKKQPFYRIVVVDQRKRRDGAYIESLGYYDPIKDPYILNVDVDKAVEWIMKGAQPSDTVRNLLRKAGVFKKVDELKRTKKEENK</sequence>
<evidence type="ECO:0000256" key="2">
    <source>
        <dbReference type="ARBA" id="ARBA00023274"/>
    </source>
</evidence>
<dbReference type="GO" id="GO:0003735">
    <property type="term" value="F:structural constituent of ribosome"/>
    <property type="evidence" value="ECO:0007669"/>
    <property type="project" value="InterPro"/>
</dbReference>
<keyword evidence="1 3" id="KW-0689">Ribosomal protein</keyword>
<evidence type="ECO:0000256" key="3">
    <source>
        <dbReference type="HAMAP-Rule" id="MF_00385"/>
    </source>
</evidence>
<dbReference type="PANTHER" id="PTHR12919">
    <property type="entry name" value="30S RIBOSOMAL PROTEIN S16"/>
    <property type="match status" value="1"/>
</dbReference>
<keyword evidence="2 3" id="KW-0687">Ribonucleoprotein</keyword>
<gene>
    <name evidence="3" type="primary">rpsP</name>
    <name evidence="4" type="ORF">HNP65_001581</name>
</gene>
<name>A0A841GTG4_9BACT</name>
<dbReference type="GO" id="GO:0005737">
    <property type="term" value="C:cytoplasm"/>
    <property type="evidence" value="ECO:0007669"/>
    <property type="project" value="UniProtKB-ARBA"/>
</dbReference>
<evidence type="ECO:0000313" key="5">
    <source>
        <dbReference type="Proteomes" id="UP000555828"/>
    </source>
</evidence>
<comment type="similarity">
    <text evidence="3">Belongs to the bacterial ribosomal protein bS16 family.</text>
</comment>
<dbReference type="RefSeq" id="WP_004103399.1">
    <property type="nucleotide sequence ID" value="NZ_JACHEX010000004.1"/>
</dbReference>
<dbReference type="InterPro" id="IPR023803">
    <property type="entry name" value="Ribosomal_bS16_dom_sf"/>
</dbReference>
<dbReference type="Gene3D" id="3.30.1320.10">
    <property type="match status" value="1"/>
</dbReference>
<accession>A0A841GTG4</accession>
<evidence type="ECO:0000313" key="4">
    <source>
        <dbReference type="EMBL" id="MBB6063118.1"/>
    </source>
</evidence>
<dbReference type="Pfam" id="PF00886">
    <property type="entry name" value="Ribosomal_S16"/>
    <property type="match status" value="1"/>
</dbReference>
<dbReference type="GO" id="GO:0015935">
    <property type="term" value="C:small ribosomal subunit"/>
    <property type="evidence" value="ECO:0007669"/>
    <property type="project" value="TreeGrafter"/>
</dbReference>
<dbReference type="InterPro" id="IPR020592">
    <property type="entry name" value="Ribosomal_bS16_CS"/>
</dbReference>
<dbReference type="HAMAP" id="MF_00385">
    <property type="entry name" value="Ribosomal_bS16"/>
    <property type="match status" value="1"/>
</dbReference>
<keyword evidence="5" id="KW-1185">Reference proteome</keyword>
<dbReference type="AlphaFoldDB" id="A0A841GTG4"/>
<dbReference type="Proteomes" id="UP000555828">
    <property type="component" value="Unassembled WGS sequence"/>
</dbReference>
<evidence type="ECO:0000256" key="1">
    <source>
        <dbReference type="ARBA" id="ARBA00022980"/>
    </source>
</evidence>
<dbReference type="EMBL" id="JACHEX010000004">
    <property type="protein sequence ID" value="MBB6063118.1"/>
    <property type="molecule type" value="Genomic_DNA"/>
</dbReference>
<comment type="caution">
    <text evidence="4">The sequence shown here is derived from an EMBL/GenBank/DDBJ whole genome shotgun (WGS) entry which is preliminary data.</text>
</comment>
<dbReference type="SUPFAM" id="SSF54565">
    <property type="entry name" value="Ribosomal protein S16"/>
    <property type="match status" value="1"/>
</dbReference>
<dbReference type="InterPro" id="IPR000307">
    <property type="entry name" value="Ribosomal_bS16"/>
</dbReference>
<protein>
    <recommendedName>
        <fullName evidence="3">Small ribosomal subunit protein bS16</fullName>
    </recommendedName>
</protein>
<dbReference type="FunFam" id="3.30.1320.10:FF:000005">
    <property type="entry name" value="30S ribosomal protein S16"/>
    <property type="match status" value="1"/>
</dbReference>
<dbReference type="SMR" id="A0A841GTG4"/>
<proteinExistence type="inferred from homology"/>
<reference evidence="4 5" key="1">
    <citation type="submission" date="2020-08" db="EMBL/GenBank/DDBJ databases">
        <title>Genomic Encyclopedia of Type Strains, Phase IV (KMG-IV): sequencing the most valuable type-strain genomes for metagenomic binning, comparative biology and taxonomic classification.</title>
        <authorList>
            <person name="Goeker M."/>
        </authorList>
    </citation>
    <scope>NUCLEOTIDE SEQUENCE [LARGE SCALE GENOMIC DNA]</scope>
    <source>
        <strain evidence="4 5">DSM 13481</strain>
    </source>
</reference>